<evidence type="ECO:0000259" key="9">
    <source>
        <dbReference type="Pfam" id="PF01883"/>
    </source>
</evidence>
<keyword evidence="7 8" id="KW-0411">Iron-sulfur</keyword>
<dbReference type="PANTHER" id="PTHR42961:SF2">
    <property type="entry name" value="IRON-SULFUR PROTEIN NUBPL"/>
    <property type="match status" value="1"/>
</dbReference>
<reference evidence="11" key="1">
    <citation type="submission" date="2016-10" db="EMBL/GenBank/DDBJ databases">
        <authorList>
            <person name="Varghese N."/>
            <person name="Submissions S."/>
        </authorList>
    </citation>
    <scope>NUCLEOTIDE SEQUENCE [LARGE SCALE GENOMIC DNA]</scope>
    <source>
        <strain evidence="11">DSM 21789</strain>
    </source>
</reference>
<dbReference type="FunFam" id="3.40.50.300:FF:001119">
    <property type="entry name" value="Iron-sulfur cluster carrier protein"/>
    <property type="match status" value="1"/>
</dbReference>
<evidence type="ECO:0000256" key="2">
    <source>
        <dbReference type="ARBA" id="ARBA00008205"/>
    </source>
</evidence>
<dbReference type="Pfam" id="PF10609">
    <property type="entry name" value="ParA"/>
    <property type="match status" value="1"/>
</dbReference>
<sequence>MRRFFYFYISNNNYQNFTTLLLCHIATSSLYLQSKISLNKDKRYYMKLDRKEILKALETISIAGEGKNMVESGAVTNVITFGDEVVVDLVLSTPAMHIKKRAEDDIRKLIQDTFLATAKVKVNIKVETAEKANEIKGKAIPGIKNIIAVASGKGGVGKSTVTANLAVTLARMGFKVGVLDADIYGPSMPIMFDVENEKPISIEVDGKSKMKPVESFEVKILSIGFFTAPSQAVIWRGPMAAKALNQMIFDAAWGELDFMLIDLPPGTGDIHLSIMQSLPITGAVVVSTPQAVALADAKKGVSMFLSDSINVPVLGIIENMAYFTPEELPNNKYYIFGNGGAKNLAEDLQVPFLGEIPLVQSIREAGDYGRPAALQTASIIETIFEEVTRNVVRETVARNENLPATEAIKITTMAGCSAVNKK</sequence>
<evidence type="ECO:0000313" key="11">
    <source>
        <dbReference type="Proteomes" id="UP000199604"/>
    </source>
</evidence>
<dbReference type="STRING" id="498292.SAMN05660845_0139"/>
<evidence type="ECO:0000256" key="8">
    <source>
        <dbReference type="HAMAP-Rule" id="MF_02040"/>
    </source>
</evidence>
<keyword evidence="11" id="KW-1185">Reference proteome</keyword>
<evidence type="ECO:0000313" key="10">
    <source>
        <dbReference type="EMBL" id="SFA70631.1"/>
    </source>
</evidence>
<dbReference type="GO" id="GO:0046872">
    <property type="term" value="F:metal ion binding"/>
    <property type="evidence" value="ECO:0007669"/>
    <property type="project" value="UniProtKB-KW"/>
</dbReference>
<evidence type="ECO:0000256" key="4">
    <source>
        <dbReference type="ARBA" id="ARBA00022741"/>
    </source>
</evidence>
<comment type="subunit">
    <text evidence="8">Homodimer.</text>
</comment>
<dbReference type="GO" id="GO:0005524">
    <property type="term" value="F:ATP binding"/>
    <property type="evidence" value="ECO:0007669"/>
    <property type="project" value="UniProtKB-UniRule"/>
</dbReference>
<comment type="similarity">
    <text evidence="8">Belongs to the Mrp/NBP35 ATP-binding proteins family.</text>
</comment>
<dbReference type="SUPFAM" id="SSF52540">
    <property type="entry name" value="P-loop containing nucleoside triphosphate hydrolases"/>
    <property type="match status" value="1"/>
</dbReference>
<dbReference type="InterPro" id="IPR033756">
    <property type="entry name" value="YlxH/NBP35"/>
</dbReference>
<comment type="function">
    <text evidence="8">Binds and transfers iron-sulfur (Fe-S) clusters to target apoproteins. Can hydrolyze ATP.</text>
</comment>
<evidence type="ECO:0000256" key="3">
    <source>
        <dbReference type="ARBA" id="ARBA00022723"/>
    </source>
</evidence>
<dbReference type="InterPro" id="IPR027417">
    <property type="entry name" value="P-loop_NTPase"/>
</dbReference>
<accession>A0A1I0V2X0</accession>
<dbReference type="InterPro" id="IPR000808">
    <property type="entry name" value="Mrp-like_CS"/>
</dbReference>
<dbReference type="AlphaFoldDB" id="A0A1I0V2X0"/>
<dbReference type="Gene3D" id="3.40.50.300">
    <property type="entry name" value="P-loop containing nucleotide triphosphate hydrolases"/>
    <property type="match status" value="1"/>
</dbReference>
<dbReference type="GO" id="GO:0016887">
    <property type="term" value="F:ATP hydrolysis activity"/>
    <property type="evidence" value="ECO:0007669"/>
    <property type="project" value="UniProtKB-UniRule"/>
</dbReference>
<keyword evidence="5 8" id="KW-0067">ATP-binding</keyword>
<dbReference type="Gene3D" id="3.30.300.130">
    <property type="entry name" value="Fe-S cluster assembly (FSCA)"/>
    <property type="match status" value="1"/>
</dbReference>
<dbReference type="InterPro" id="IPR034904">
    <property type="entry name" value="FSCA_dom_sf"/>
</dbReference>
<name>A0A1I0V2X0_9FLAO</name>
<dbReference type="GO" id="GO:0016226">
    <property type="term" value="P:iron-sulfur cluster assembly"/>
    <property type="evidence" value="ECO:0007669"/>
    <property type="project" value="InterPro"/>
</dbReference>
<dbReference type="PROSITE" id="PS01215">
    <property type="entry name" value="MRP"/>
    <property type="match status" value="1"/>
</dbReference>
<comment type="similarity">
    <text evidence="2">In the C-terminal section; belongs to the Mrp/NBP35 ATP-binding proteins family.</text>
</comment>
<dbReference type="Pfam" id="PF01883">
    <property type="entry name" value="FeS_assembly_P"/>
    <property type="match status" value="1"/>
</dbReference>
<dbReference type="GO" id="GO:0140663">
    <property type="term" value="F:ATP-dependent FeS chaperone activity"/>
    <property type="evidence" value="ECO:0007669"/>
    <property type="project" value="InterPro"/>
</dbReference>
<keyword evidence="3 8" id="KW-0479">Metal-binding</keyword>
<dbReference type="PANTHER" id="PTHR42961">
    <property type="entry name" value="IRON-SULFUR PROTEIN NUBPL"/>
    <property type="match status" value="1"/>
</dbReference>
<dbReference type="Proteomes" id="UP000199604">
    <property type="component" value="Unassembled WGS sequence"/>
</dbReference>
<comment type="similarity">
    <text evidence="1">In the N-terminal section; belongs to the MIP18 family.</text>
</comment>
<dbReference type="CDD" id="cd02037">
    <property type="entry name" value="Mrp_NBP35"/>
    <property type="match status" value="1"/>
</dbReference>
<keyword evidence="8" id="KW-0378">Hydrolase</keyword>
<evidence type="ECO:0000256" key="5">
    <source>
        <dbReference type="ARBA" id="ARBA00022840"/>
    </source>
</evidence>
<feature type="domain" description="MIP18 family-like" evidence="9">
    <location>
        <begin position="51"/>
        <end position="111"/>
    </location>
</feature>
<evidence type="ECO:0000256" key="7">
    <source>
        <dbReference type="ARBA" id="ARBA00023014"/>
    </source>
</evidence>
<dbReference type="GO" id="GO:0051539">
    <property type="term" value="F:4 iron, 4 sulfur cluster binding"/>
    <property type="evidence" value="ECO:0007669"/>
    <property type="project" value="TreeGrafter"/>
</dbReference>
<dbReference type="InterPro" id="IPR019591">
    <property type="entry name" value="Mrp/NBP35_ATP-bd"/>
</dbReference>
<dbReference type="EMBL" id="FOJT01000001">
    <property type="protein sequence ID" value="SFA70631.1"/>
    <property type="molecule type" value="Genomic_DNA"/>
</dbReference>
<keyword evidence="6 8" id="KW-0408">Iron</keyword>
<proteinExistence type="inferred from homology"/>
<evidence type="ECO:0000256" key="1">
    <source>
        <dbReference type="ARBA" id="ARBA00007352"/>
    </source>
</evidence>
<dbReference type="SUPFAM" id="SSF117916">
    <property type="entry name" value="Fe-S cluster assembly (FSCA) domain-like"/>
    <property type="match status" value="1"/>
</dbReference>
<organism evidence="10 11">
    <name type="scientific">Flavobacterium swingsii</name>
    <dbReference type="NCBI Taxonomy" id="498292"/>
    <lineage>
        <taxon>Bacteria</taxon>
        <taxon>Pseudomonadati</taxon>
        <taxon>Bacteroidota</taxon>
        <taxon>Flavobacteriia</taxon>
        <taxon>Flavobacteriales</taxon>
        <taxon>Flavobacteriaceae</taxon>
        <taxon>Flavobacterium</taxon>
    </lineage>
</organism>
<feature type="binding site" evidence="8">
    <location>
        <begin position="152"/>
        <end position="159"/>
    </location>
    <ligand>
        <name>ATP</name>
        <dbReference type="ChEBI" id="CHEBI:30616"/>
    </ligand>
</feature>
<dbReference type="InterPro" id="IPR044304">
    <property type="entry name" value="NUBPL-like"/>
</dbReference>
<gene>
    <name evidence="10" type="ORF">SAMN05660845_0139</name>
</gene>
<dbReference type="InterPro" id="IPR002744">
    <property type="entry name" value="MIP18-like"/>
</dbReference>
<keyword evidence="4 8" id="KW-0547">Nucleotide-binding</keyword>
<protein>
    <recommendedName>
        <fullName evidence="8">Iron-sulfur cluster carrier protein</fullName>
    </recommendedName>
</protein>
<dbReference type="HAMAP" id="MF_02040">
    <property type="entry name" value="Mrp_NBP35"/>
    <property type="match status" value="1"/>
</dbReference>
<evidence type="ECO:0000256" key="6">
    <source>
        <dbReference type="ARBA" id="ARBA00023004"/>
    </source>
</evidence>